<comment type="caution">
    <text evidence="1">The sequence shown here is derived from an EMBL/GenBank/DDBJ whole genome shotgun (WGS) entry which is preliminary data.</text>
</comment>
<dbReference type="RefSeq" id="WP_165707521.1">
    <property type="nucleotide sequence ID" value="NZ_CP102749.1"/>
</dbReference>
<gene>
    <name evidence="1" type="ORF">ACIPSN_10785</name>
</gene>
<protein>
    <recommendedName>
        <fullName evidence="3">Xylose isomerase-like TIM barrel domain-containing protein</fullName>
    </recommendedName>
</protein>
<name>A0ABW8FYC8_9GAMM</name>
<evidence type="ECO:0008006" key="3">
    <source>
        <dbReference type="Google" id="ProtNLM"/>
    </source>
</evidence>
<dbReference type="Gene3D" id="3.20.20.150">
    <property type="entry name" value="Divalent-metal-dependent TIM barrel enzymes"/>
    <property type="match status" value="1"/>
</dbReference>
<sequence>MITFSSPFLATDRTQMVMPETSEIRAVEATIFNMSDLFDTSWGKIWDNISYAIKMYGSRNVSFHFPINNCNFVNDPFVKKRLYEAFSRVNDLGMAGMVVHSNQIHNFEWWSKNSLTDTRRSVIDVLDDLTSKAKTSSWLALENMPVMDNYGIEIDPTFVFPSDFKELRGTGINVVWDFCHFASTIASIEYSIKESIDDYYYPNKMLVDYNGFKELEDIIVHWHFSAFKGISAPMSKHYCEEGTLPYKGTLDESVYIDAWKFIALRPSSEKVVFEVQESNYYLRKNMIKMIDWGRNHAK</sequence>
<reference evidence="1 2" key="1">
    <citation type="submission" date="2024-10" db="EMBL/GenBank/DDBJ databases">
        <authorList>
            <person name="Lu C.-H."/>
        </authorList>
    </citation>
    <scope>NUCLEOTIDE SEQUENCE [LARGE SCALE GENOMIC DNA]</scope>
    <source>
        <strain evidence="1 2">22QBSP01-2</strain>
    </source>
</reference>
<evidence type="ECO:0000313" key="2">
    <source>
        <dbReference type="Proteomes" id="UP001617714"/>
    </source>
</evidence>
<evidence type="ECO:0000313" key="1">
    <source>
        <dbReference type="EMBL" id="MFJ5321835.1"/>
    </source>
</evidence>
<keyword evidence="2" id="KW-1185">Reference proteome</keyword>
<dbReference type="EMBL" id="JBIXKD010000009">
    <property type="protein sequence ID" value="MFJ5321835.1"/>
    <property type="molecule type" value="Genomic_DNA"/>
</dbReference>
<proteinExistence type="predicted"/>
<dbReference type="Proteomes" id="UP001617714">
    <property type="component" value="Unassembled WGS sequence"/>
</dbReference>
<accession>A0ABW8FYC8</accession>
<organism evidence="1 2">
    <name type="scientific">Pectobacterium parvum</name>
    <dbReference type="NCBI Taxonomy" id="2778550"/>
    <lineage>
        <taxon>Bacteria</taxon>
        <taxon>Pseudomonadati</taxon>
        <taxon>Pseudomonadota</taxon>
        <taxon>Gammaproteobacteria</taxon>
        <taxon>Enterobacterales</taxon>
        <taxon>Pectobacteriaceae</taxon>
        <taxon>Pectobacterium</taxon>
    </lineage>
</organism>